<protein>
    <submittedName>
        <fullName evidence="1">Uncharacterized protein</fullName>
    </submittedName>
</protein>
<dbReference type="AlphaFoldDB" id="W0LGH6"/>
<dbReference type="EMBL" id="CP007044">
    <property type="protein sequence ID" value="AHG22943.1"/>
    <property type="molecule type" value="Genomic_DNA"/>
</dbReference>
<dbReference type="KEGG" id="sfo:Z042_20815"/>
<organism evidence="1 2">
    <name type="scientific">Chania multitudinisentens RB-25</name>
    <dbReference type="NCBI Taxonomy" id="1441930"/>
    <lineage>
        <taxon>Bacteria</taxon>
        <taxon>Pseudomonadati</taxon>
        <taxon>Pseudomonadota</taxon>
        <taxon>Gammaproteobacteria</taxon>
        <taxon>Enterobacterales</taxon>
        <taxon>Yersiniaceae</taxon>
        <taxon>Chania</taxon>
    </lineage>
</organism>
<sequence length="60" mass="6968">MRGIPVQVADYPFSMLHFVKWKNRAKFAINSKTKGCMLKLYLKGKFYLFCTIIGHQKSAI</sequence>
<name>W0LGH6_9GAMM</name>
<proteinExistence type="predicted"/>
<keyword evidence="2" id="KW-1185">Reference proteome</keyword>
<accession>W0LGH6</accession>
<dbReference type="HOGENOM" id="CLU_2939235_0_0_6"/>
<evidence type="ECO:0000313" key="2">
    <source>
        <dbReference type="Proteomes" id="UP000019030"/>
    </source>
</evidence>
<reference evidence="1 2" key="1">
    <citation type="submission" date="2014-01" db="EMBL/GenBank/DDBJ databases">
        <title>Isolation of Serratia multitudinisentens RB-25 from Ex-Landfill site.</title>
        <authorList>
            <person name="Robson E.H.J."/>
        </authorList>
    </citation>
    <scope>NUCLEOTIDE SEQUENCE [LARGE SCALE GENOMIC DNA]</scope>
    <source>
        <strain evidence="1 2">RB-25</strain>
    </source>
</reference>
<evidence type="ECO:0000313" key="1">
    <source>
        <dbReference type="EMBL" id="AHG22943.1"/>
    </source>
</evidence>
<dbReference type="Proteomes" id="UP000019030">
    <property type="component" value="Chromosome"/>
</dbReference>
<gene>
    <name evidence="1" type="ORF">Z042_20815</name>
</gene>
<reference evidence="1 2" key="2">
    <citation type="submission" date="2015-03" db="EMBL/GenBank/DDBJ databases">
        <authorList>
            <person name="Chan K.-G."/>
        </authorList>
    </citation>
    <scope>NUCLEOTIDE SEQUENCE [LARGE SCALE GENOMIC DNA]</scope>
    <source>
        <strain evidence="1 2">RB-25</strain>
    </source>
</reference>